<gene>
    <name evidence="2" type="ORF">AN618_10410</name>
</gene>
<comment type="caution">
    <text evidence="2">The sequence shown here is derived from an EMBL/GenBank/DDBJ whole genome shotgun (WGS) entry which is preliminary data.</text>
</comment>
<organism evidence="2 3">
    <name type="scientific">Fervidicola ferrireducens</name>
    <dbReference type="NCBI Taxonomy" id="520764"/>
    <lineage>
        <taxon>Bacteria</taxon>
        <taxon>Bacillati</taxon>
        <taxon>Bacillota</taxon>
        <taxon>Clostridia</taxon>
        <taxon>Thermosediminibacterales</taxon>
        <taxon>Thermosediminibacteraceae</taxon>
        <taxon>Fervidicola</taxon>
    </lineage>
</organism>
<keyword evidence="3" id="KW-1185">Reference proteome</keyword>
<evidence type="ECO:0000313" key="2">
    <source>
        <dbReference type="EMBL" id="KXG77489.1"/>
    </source>
</evidence>
<dbReference type="InParanoid" id="A0A140LAB4"/>
<dbReference type="RefSeq" id="WP_066352886.1">
    <property type="nucleotide sequence ID" value="NZ_LOED01000010.1"/>
</dbReference>
<dbReference type="PATRIC" id="fig|520764.3.peg.1074"/>
<evidence type="ECO:0000313" key="3">
    <source>
        <dbReference type="Proteomes" id="UP000070427"/>
    </source>
</evidence>
<evidence type="ECO:0000259" key="1">
    <source>
        <dbReference type="Pfam" id="PF20906"/>
    </source>
</evidence>
<dbReference type="Pfam" id="PF20906">
    <property type="entry name" value="S-Me-THD_C"/>
    <property type="match status" value="1"/>
</dbReference>
<dbReference type="AlphaFoldDB" id="A0A140LAB4"/>
<dbReference type="SUPFAM" id="SSF160991">
    <property type="entry name" value="CV3147-like"/>
    <property type="match status" value="1"/>
</dbReference>
<feature type="domain" description="S-Me-THD-like C-terminal" evidence="1">
    <location>
        <begin position="42"/>
        <end position="109"/>
    </location>
</feature>
<dbReference type="InterPro" id="IPR024071">
    <property type="entry name" value="S-Me-THD_C_sf"/>
</dbReference>
<dbReference type="Gene3D" id="2.40.390.10">
    <property type="entry name" value="CV3147-like"/>
    <property type="match status" value="1"/>
</dbReference>
<proteinExistence type="predicted"/>
<dbReference type="EMBL" id="LOED01000010">
    <property type="protein sequence ID" value="KXG77489.1"/>
    <property type="molecule type" value="Genomic_DNA"/>
</dbReference>
<dbReference type="GO" id="GO:0016787">
    <property type="term" value="F:hydrolase activity"/>
    <property type="evidence" value="ECO:0007669"/>
    <property type="project" value="InterPro"/>
</dbReference>
<name>A0A140LAB4_9FIRM</name>
<dbReference type="STRING" id="520764.AN618_10410"/>
<protein>
    <recommendedName>
        <fullName evidence="1">S-Me-THD-like C-terminal domain-containing protein</fullName>
    </recommendedName>
</protein>
<sequence length="115" mass="12426">MVGPAASVRGAVYLSGIDSGVVMDIGGTSTDVAFIVNGFPRESSITVTMPDLILILDSETGEPIRTDIVKYGYRGTIVVVPADEKMRTEMGIKTFGPKYFGYDEDYVPVEELVNL</sequence>
<dbReference type="Proteomes" id="UP000070427">
    <property type="component" value="Unassembled WGS sequence"/>
</dbReference>
<accession>A0A140LAB4</accession>
<dbReference type="InterPro" id="IPR048350">
    <property type="entry name" value="S-Me-THD-like_C"/>
</dbReference>
<reference evidence="2 3" key="1">
    <citation type="submission" date="2015-12" db="EMBL/GenBank/DDBJ databases">
        <title>Draft genome sequnece of Fervidicola ferrireducens strain Y170.</title>
        <authorList>
            <person name="Patel B.K."/>
        </authorList>
    </citation>
    <scope>NUCLEOTIDE SEQUENCE [LARGE SCALE GENOMIC DNA]</scope>
    <source>
        <strain evidence="2 3">Y170</strain>
    </source>
</reference>